<proteinExistence type="predicted"/>
<gene>
    <name evidence="2" type="ORF">D0T12_12650</name>
</gene>
<dbReference type="InterPro" id="IPR025455">
    <property type="entry name" value="DUF4276"/>
</dbReference>
<evidence type="ECO:0000256" key="1">
    <source>
        <dbReference type="SAM" id="MobiDB-lite"/>
    </source>
</evidence>
<feature type="region of interest" description="Disordered" evidence="1">
    <location>
        <begin position="1"/>
        <end position="42"/>
    </location>
</feature>
<dbReference type="Proteomes" id="UP000262882">
    <property type="component" value="Unassembled WGS sequence"/>
</dbReference>
<keyword evidence="3" id="KW-1185">Reference proteome</keyword>
<name>A0A372GL29_9ACTN</name>
<evidence type="ECO:0000313" key="3">
    <source>
        <dbReference type="Proteomes" id="UP000262882"/>
    </source>
</evidence>
<organism evidence="2 3">
    <name type="scientific">Actinomadura spongiicola</name>
    <dbReference type="NCBI Taxonomy" id="2303421"/>
    <lineage>
        <taxon>Bacteria</taxon>
        <taxon>Bacillati</taxon>
        <taxon>Actinomycetota</taxon>
        <taxon>Actinomycetes</taxon>
        <taxon>Streptosporangiales</taxon>
        <taxon>Thermomonosporaceae</taxon>
        <taxon>Actinomadura</taxon>
    </lineage>
</organism>
<dbReference type="AlphaFoldDB" id="A0A372GL29"/>
<dbReference type="EMBL" id="QVNQ01000003">
    <property type="protein sequence ID" value="RFS85819.1"/>
    <property type="molecule type" value="Genomic_DNA"/>
</dbReference>
<dbReference type="Pfam" id="PF14103">
    <property type="entry name" value="DUF4276"/>
    <property type="match status" value="1"/>
</dbReference>
<sequence length="255" mass="28380">MAGAGGRLGVHRVGHARRGRATAPVEDHQGAPRRRDRGARDVYQPLGCGGVPVGGAVERAVSRPLRPGLVAEGDSDCDFLLPVIDRQLNEILLSNPAADYDVFPTRRSVCVKKHGKQRFREEAAKLARQSQLVFVHADHHEAHEAEEMAAAIRQNAHHAVILVPKRETEAWLLADREAFRRVRGAETDRLPNDVEKEHDPKALLKKVMGPAGVDRPADYFELLGQDISLDVLKSVPAYRRWYDRTVDALKGLHYL</sequence>
<evidence type="ECO:0000313" key="2">
    <source>
        <dbReference type="EMBL" id="RFS85819.1"/>
    </source>
</evidence>
<accession>A0A372GL29</accession>
<feature type="compositionally biased region" description="Basic residues" evidence="1">
    <location>
        <begin position="9"/>
        <end position="20"/>
    </location>
</feature>
<reference evidence="2 3" key="1">
    <citation type="submission" date="2018-08" db="EMBL/GenBank/DDBJ databases">
        <title>Actinomadura spongicola sp. nov., isolated from marine sponge Leucetta chagosensis.</title>
        <authorList>
            <person name="Li L."/>
            <person name="Lin H.W."/>
        </authorList>
    </citation>
    <scope>NUCLEOTIDE SEQUENCE [LARGE SCALE GENOMIC DNA]</scope>
    <source>
        <strain evidence="2 3">LHW52907</strain>
    </source>
</reference>
<comment type="caution">
    <text evidence="2">The sequence shown here is derived from an EMBL/GenBank/DDBJ whole genome shotgun (WGS) entry which is preliminary data.</text>
</comment>
<protein>
    <submittedName>
        <fullName evidence="2">DUF4276 family protein</fullName>
    </submittedName>
</protein>